<feature type="coiled-coil region" evidence="1">
    <location>
        <begin position="117"/>
        <end position="151"/>
    </location>
</feature>
<name>V4CJQ8_LOTGI</name>
<keyword evidence="1" id="KW-0175">Coiled coil</keyword>
<feature type="region of interest" description="Disordered" evidence="2">
    <location>
        <begin position="705"/>
        <end position="727"/>
    </location>
</feature>
<dbReference type="HOGENOM" id="CLU_375217_0_0_1"/>
<dbReference type="KEGG" id="lgi:LOTGIDRAFT_237981"/>
<protein>
    <submittedName>
        <fullName evidence="3">Uncharacterized protein</fullName>
    </submittedName>
</protein>
<proteinExistence type="predicted"/>
<keyword evidence="4" id="KW-1185">Reference proteome</keyword>
<evidence type="ECO:0000313" key="3">
    <source>
        <dbReference type="EMBL" id="ESP02430.1"/>
    </source>
</evidence>
<feature type="region of interest" description="Disordered" evidence="2">
    <location>
        <begin position="275"/>
        <end position="304"/>
    </location>
</feature>
<feature type="compositionally biased region" description="Basic and acidic residues" evidence="2">
    <location>
        <begin position="1"/>
        <end position="25"/>
    </location>
</feature>
<reference evidence="3 4" key="1">
    <citation type="journal article" date="2013" name="Nature">
        <title>Insights into bilaterian evolution from three spiralian genomes.</title>
        <authorList>
            <person name="Simakov O."/>
            <person name="Marletaz F."/>
            <person name="Cho S.J."/>
            <person name="Edsinger-Gonzales E."/>
            <person name="Havlak P."/>
            <person name="Hellsten U."/>
            <person name="Kuo D.H."/>
            <person name="Larsson T."/>
            <person name="Lv J."/>
            <person name="Arendt D."/>
            <person name="Savage R."/>
            <person name="Osoegawa K."/>
            <person name="de Jong P."/>
            <person name="Grimwood J."/>
            <person name="Chapman J.A."/>
            <person name="Shapiro H."/>
            <person name="Aerts A."/>
            <person name="Otillar R.P."/>
            <person name="Terry A.Y."/>
            <person name="Boore J.L."/>
            <person name="Grigoriev I.V."/>
            <person name="Lindberg D.R."/>
            <person name="Seaver E.C."/>
            <person name="Weisblat D.A."/>
            <person name="Putnam N.H."/>
            <person name="Rokhsar D.S."/>
        </authorList>
    </citation>
    <scope>NUCLEOTIDE SEQUENCE [LARGE SCALE GENOMIC DNA]</scope>
</reference>
<gene>
    <name evidence="3" type="ORF">LOTGIDRAFT_237981</name>
</gene>
<feature type="compositionally biased region" description="Polar residues" evidence="2">
    <location>
        <begin position="281"/>
        <end position="297"/>
    </location>
</feature>
<evidence type="ECO:0000256" key="2">
    <source>
        <dbReference type="SAM" id="MobiDB-lite"/>
    </source>
</evidence>
<dbReference type="AlphaFoldDB" id="V4CJQ8"/>
<feature type="region of interest" description="Disordered" evidence="2">
    <location>
        <begin position="600"/>
        <end position="619"/>
    </location>
</feature>
<feature type="region of interest" description="Disordered" evidence="2">
    <location>
        <begin position="1"/>
        <end position="39"/>
    </location>
</feature>
<dbReference type="CTD" id="20250619"/>
<dbReference type="EMBL" id="KB200255">
    <property type="protein sequence ID" value="ESP02430.1"/>
    <property type="molecule type" value="Genomic_DNA"/>
</dbReference>
<accession>V4CJQ8</accession>
<evidence type="ECO:0000313" key="4">
    <source>
        <dbReference type="Proteomes" id="UP000030746"/>
    </source>
</evidence>
<organism evidence="3 4">
    <name type="scientific">Lottia gigantea</name>
    <name type="common">Giant owl limpet</name>
    <dbReference type="NCBI Taxonomy" id="225164"/>
    <lineage>
        <taxon>Eukaryota</taxon>
        <taxon>Metazoa</taxon>
        <taxon>Spiralia</taxon>
        <taxon>Lophotrochozoa</taxon>
        <taxon>Mollusca</taxon>
        <taxon>Gastropoda</taxon>
        <taxon>Patellogastropoda</taxon>
        <taxon>Lottioidea</taxon>
        <taxon>Lottiidae</taxon>
        <taxon>Lottia</taxon>
    </lineage>
</organism>
<dbReference type="Proteomes" id="UP000030746">
    <property type="component" value="Unassembled WGS sequence"/>
</dbReference>
<dbReference type="RefSeq" id="XP_009046918.1">
    <property type="nucleotide sequence ID" value="XM_009048670.1"/>
</dbReference>
<evidence type="ECO:0000256" key="1">
    <source>
        <dbReference type="SAM" id="Coils"/>
    </source>
</evidence>
<sequence length="740" mass="83873">MDSQEDPRKLTKVRGNEDFYSKNRTEISSSPTLGPQTEDSVMNLHGEIARPVLQRQLDCLTEEDEDVDYPPPRLITGLPEPITVDDHTDNLKSINPEISSLKAPCLLFTTEEIKKYIDQLETKLKYFHQKMQEAEIRINNQQSLLDQQEDELIFYRKFHKTGKNDANEFIPEEYERLETPPEAEFRKYSFGKKLKIEMNPTDVDPDIKEAVDGRIQEILNKTELSPGSSLPSHNSFQNIIYMNHEFDDEMLNPTSPRSCESPFLFIEANTSSIQDHDKSVDTLSPENSALRNATSNPLEPGDYEGPSQFQEVHTIREQTDMKPTLEDQAADQLLQQSKSKCGTGMKYDIPASPSPNPEVNIREDFEFQQIIKSSGVENEESKLTEQLEQYDQNESQLSDLLEIVKNISTSQDDQVQANDVQMTQEEQQLIEELEKYVGIYEVSFESFTDTHNEFPMVEKMPYIDIGSVLPKLEASEPTDLIAPSKGKHVKKSARKTEVEIENGRRPVKSAYRKSTHQSMLSSIESKKIDLPIVSDFNTRIPLPDISTTGYISHSSSRRAAETRLLVGNESVSKINQLDRRGALPQIRAGYSRKPHYQDVDVSSLPKLNPGYNKSNTKTNCQGKDEEIVLPQIKSTSLSTPTISNHNLRQRIKSSLLPDMTKPEKLPSILSINTSRQAKASTSSVGKSQGFTKSATFKQPKVLLPVQPNLYQSNRRKERRPGKLPPICNLGLDDNLVARKD</sequence>
<feature type="compositionally biased region" description="Polar residues" evidence="2">
    <location>
        <begin position="26"/>
        <end position="39"/>
    </location>
</feature>
<dbReference type="GeneID" id="20250619"/>